<name>A0AA43TM95_9GAMM</name>
<keyword evidence="3" id="KW-1185">Reference proteome</keyword>
<dbReference type="Proteomes" id="UP001160519">
    <property type="component" value="Unassembled WGS sequence"/>
</dbReference>
<keyword evidence="1" id="KW-0812">Transmembrane</keyword>
<reference evidence="2" key="1">
    <citation type="submission" date="2023-01" db="EMBL/GenBank/DDBJ databases">
        <title>Biogeochemical cycle of methane in antarctic sediments.</title>
        <authorList>
            <person name="Roldan D.M."/>
            <person name="Menes R.J."/>
        </authorList>
    </citation>
    <scope>NUCLEOTIDE SEQUENCE [LARGE SCALE GENOMIC DNA]</scope>
    <source>
        <strain evidence="2">K-2018 MAG008</strain>
    </source>
</reference>
<organism evidence="2 3">
    <name type="scientific">Candidatus Methylobacter titanis</name>
    <dbReference type="NCBI Taxonomy" id="3053457"/>
    <lineage>
        <taxon>Bacteria</taxon>
        <taxon>Pseudomonadati</taxon>
        <taxon>Pseudomonadota</taxon>
        <taxon>Gammaproteobacteria</taxon>
        <taxon>Methylococcales</taxon>
        <taxon>Methylococcaceae</taxon>
        <taxon>Methylobacter</taxon>
    </lineage>
</organism>
<dbReference type="AlphaFoldDB" id="A0AA43TM95"/>
<keyword evidence="1" id="KW-0472">Membrane</keyword>
<dbReference type="EMBL" id="JAQSDF010000053">
    <property type="protein sequence ID" value="MDI1232012.1"/>
    <property type="molecule type" value="Genomic_DNA"/>
</dbReference>
<proteinExistence type="predicted"/>
<evidence type="ECO:0000313" key="3">
    <source>
        <dbReference type="Proteomes" id="UP001160519"/>
    </source>
</evidence>
<evidence type="ECO:0000313" key="2">
    <source>
        <dbReference type="EMBL" id="MDI1232012.1"/>
    </source>
</evidence>
<accession>A0AA43TM95</accession>
<feature type="transmembrane region" description="Helical" evidence="1">
    <location>
        <begin position="12"/>
        <end position="35"/>
    </location>
</feature>
<gene>
    <name evidence="2" type="ORF">PSU93_12765</name>
</gene>
<evidence type="ECO:0000256" key="1">
    <source>
        <dbReference type="SAM" id="Phobius"/>
    </source>
</evidence>
<feature type="transmembrane region" description="Helical" evidence="1">
    <location>
        <begin position="41"/>
        <end position="58"/>
    </location>
</feature>
<keyword evidence="1" id="KW-1133">Transmembrane helix</keyword>
<protein>
    <submittedName>
        <fullName evidence="2">Uncharacterized protein</fullName>
    </submittedName>
</protein>
<sequence>MKSYHQDCSLCRVMRSLAFTGLGMGVGAAIAYIFGASRQNMMLTGIVVAAILVFGLLGREKRH</sequence>
<comment type="caution">
    <text evidence="2">The sequence shown here is derived from an EMBL/GenBank/DDBJ whole genome shotgun (WGS) entry which is preliminary data.</text>
</comment>